<evidence type="ECO:0000259" key="2">
    <source>
        <dbReference type="PROSITE" id="PS50040"/>
    </source>
</evidence>
<dbReference type="AlphaFoldDB" id="A0A8H3GYD6"/>
<dbReference type="Gene3D" id="3.30.70.1010">
    <property type="entry name" value="Translation elongation factor EF1B, gamma chain, conserved domain"/>
    <property type="match status" value="1"/>
</dbReference>
<feature type="non-terminal residue" evidence="3">
    <location>
        <position position="1"/>
    </location>
</feature>
<accession>A0A8H3GYD6</accession>
<evidence type="ECO:0000313" key="3">
    <source>
        <dbReference type="EMBL" id="CAE6472292.1"/>
    </source>
</evidence>
<dbReference type="SUPFAM" id="SSF89942">
    <property type="entry name" value="eEF1-gamma domain"/>
    <property type="match status" value="1"/>
</dbReference>
<keyword evidence="1" id="KW-0648">Protein biosynthesis</keyword>
<proteinExistence type="predicted"/>
<feature type="domain" description="EF-1-gamma C-terminal" evidence="2">
    <location>
        <begin position="1"/>
        <end position="67"/>
    </location>
</feature>
<dbReference type="GO" id="GO:0003746">
    <property type="term" value="F:translation elongation factor activity"/>
    <property type="evidence" value="ECO:0007669"/>
    <property type="project" value="UniProtKB-UniRule"/>
</dbReference>
<dbReference type="EMBL" id="CAJMWS010001058">
    <property type="protein sequence ID" value="CAE6472292.1"/>
    <property type="molecule type" value="Genomic_DNA"/>
</dbReference>
<protein>
    <recommendedName>
        <fullName evidence="2">EF-1-gamma C-terminal domain-containing protein</fullName>
    </recommendedName>
</protein>
<sequence>NNSRISGAFILRGKDYKPVLNVAPDWESYGYKQIDLLNPEDKAFFEAALARDLEIDGKKWADGKNFK</sequence>
<organism evidence="3 4">
    <name type="scientific">Rhizoctonia solani</name>
    <dbReference type="NCBI Taxonomy" id="456999"/>
    <lineage>
        <taxon>Eukaryota</taxon>
        <taxon>Fungi</taxon>
        <taxon>Dikarya</taxon>
        <taxon>Basidiomycota</taxon>
        <taxon>Agaricomycotina</taxon>
        <taxon>Agaricomycetes</taxon>
        <taxon>Cantharellales</taxon>
        <taxon>Ceratobasidiaceae</taxon>
        <taxon>Rhizoctonia</taxon>
    </lineage>
</organism>
<evidence type="ECO:0000256" key="1">
    <source>
        <dbReference type="PROSITE-ProRule" id="PRU00519"/>
    </source>
</evidence>
<dbReference type="Proteomes" id="UP000663846">
    <property type="component" value="Unassembled WGS sequence"/>
</dbReference>
<name>A0A8H3GYD6_9AGAM</name>
<dbReference type="InterPro" id="IPR001662">
    <property type="entry name" value="EF1B_G_C"/>
</dbReference>
<keyword evidence="1" id="KW-0251">Elongation factor</keyword>
<comment type="caution">
    <text evidence="3">The sequence shown here is derived from an EMBL/GenBank/DDBJ whole genome shotgun (WGS) entry which is preliminary data.</text>
</comment>
<dbReference type="PROSITE" id="PS50040">
    <property type="entry name" value="EF1G_C"/>
    <property type="match status" value="1"/>
</dbReference>
<dbReference type="InterPro" id="IPR036433">
    <property type="entry name" value="EF1B_G_C_sf"/>
</dbReference>
<gene>
    <name evidence="3" type="ORF">RDB_LOCUS177859</name>
</gene>
<evidence type="ECO:0000313" key="4">
    <source>
        <dbReference type="Proteomes" id="UP000663846"/>
    </source>
</evidence>
<reference evidence="3" key="1">
    <citation type="submission" date="2021-01" db="EMBL/GenBank/DDBJ databases">
        <authorList>
            <person name="Kaushik A."/>
        </authorList>
    </citation>
    <scope>NUCLEOTIDE SEQUENCE</scope>
    <source>
        <strain evidence="3">AG1-1C</strain>
    </source>
</reference>